<keyword evidence="8 17" id="KW-0472">Membrane</keyword>
<evidence type="ECO:0000256" key="1">
    <source>
        <dbReference type="ARBA" id="ARBA00004198"/>
    </source>
</evidence>
<evidence type="ECO:0000256" key="15">
    <source>
        <dbReference type="ARBA" id="ARBA00046293"/>
    </source>
</evidence>
<dbReference type="PANTHER" id="PTHR12106">
    <property type="entry name" value="SORTILIN RELATED"/>
    <property type="match status" value="1"/>
</dbReference>
<evidence type="ECO:0000256" key="3">
    <source>
        <dbReference type="ARBA" id="ARBA00022692"/>
    </source>
</evidence>
<evidence type="ECO:0000313" key="21">
    <source>
        <dbReference type="Proteomes" id="UP000245768"/>
    </source>
</evidence>
<dbReference type="GeneID" id="37041667"/>
<keyword evidence="10" id="KW-0325">Glycoprotein</keyword>
<keyword evidence="20" id="KW-0378">Hydrolase</keyword>
<dbReference type="GO" id="GO:0005794">
    <property type="term" value="C:Golgi apparatus"/>
    <property type="evidence" value="ECO:0007669"/>
    <property type="project" value="UniProtKB-SubCell"/>
</dbReference>
<evidence type="ECO:0000256" key="17">
    <source>
        <dbReference type="SAM" id="Phobius"/>
    </source>
</evidence>
<dbReference type="InterPro" id="IPR050310">
    <property type="entry name" value="VPS10-sortilin"/>
</dbReference>
<keyword evidence="4 18" id="KW-0732">Signal</keyword>
<accession>A0A316YLV7</accession>
<evidence type="ECO:0000259" key="19">
    <source>
        <dbReference type="SMART" id="SM00602"/>
    </source>
</evidence>
<dbReference type="FunCoup" id="A0A316YLV7">
    <property type="interactions" value="97"/>
</dbReference>
<evidence type="ECO:0000256" key="14">
    <source>
        <dbReference type="ARBA" id="ARBA00031902"/>
    </source>
</evidence>
<evidence type="ECO:0000256" key="7">
    <source>
        <dbReference type="ARBA" id="ARBA00023034"/>
    </source>
</evidence>
<evidence type="ECO:0000256" key="4">
    <source>
        <dbReference type="ARBA" id="ARBA00022729"/>
    </source>
</evidence>
<dbReference type="InParanoid" id="A0A316YLV7"/>
<evidence type="ECO:0000256" key="2">
    <source>
        <dbReference type="ARBA" id="ARBA00015369"/>
    </source>
</evidence>
<dbReference type="Gene3D" id="3.30.60.270">
    <property type="match status" value="2"/>
</dbReference>
<name>A0A316YLV7_9BASI</name>
<dbReference type="GO" id="GO:0016020">
    <property type="term" value="C:membrane"/>
    <property type="evidence" value="ECO:0007669"/>
    <property type="project" value="InterPro"/>
</dbReference>
<feature type="signal peptide" evidence="18">
    <location>
        <begin position="1"/>
        <end position="39"/>
    </location>
</feature>
<feature type="transmembrane region" description="Helical" evidence="17">
    <location>
        <begin position="1421"/>
        <end position="1442"/>
    </location>
</feature>
<evidence type="ECO:0000256" key="11">
    <source>
        <dbReference type="ARBA" id="ARBA00025569"/>
    </source>
</evidence>
<dbReference type="Gene3D" id="2.10.70.80">
    <property type="match status" value="2"/>
</dbReference>
<feature type="chain" id="PRO_5016462268" description="Vacuolar protein sorting/targeting protein 10" evidence="18">
    <location>
        <begin position="40"/>
        <end position="1550"/>
    </location>
</feature>
<dbReference type="InterPro" id="IPR031778">
    <property type="entry name" value="Sortilin_N"/>
</dbReference>
<reference evidence="20 21" key="1">
    <citation type="journal article" date="2018" name="Mol. Biol. Evol.">
        <title>Broad Genomic Sampling Reveals a Smut Pathogenic Ancestry of the Fungal Clade Ustilaginomycotina.</title>
        <authorList>
            <person name="Kijpornyongpan T."/>
            <person name="Mondo S.J."/>
            <person name="Barry K."/>
            <person name="Sandor L."/>
            <person name="Lee J."/>
            <person name="Lipzen A."/>
            <person name="Pangilinan J."/>
            <person name="LaButti K."/>
            <person name="Hainaut M."/>
            <person name="Henrissat B."/>
            <person name="Grigoriev I.V."/>
            <person name="Spatafora J.W."/>
            <person name="Aime M.C."/>
        </authorList>
    </citation>
    <scope>NUCLEOTIDE SEQUENCE [LARGE SCALE GENOMIC DNA]</scope>
    <source>
        <strain evidence="20 21">MCA 4198</strain>
    </source>
</reference>
<dbReference type="Proteomes" id="UP000245768">
    <property type="component" value="Unassembled WGS sequence"/>
</dbReference>
<keyword evidence="5" id="KW-0677">Repeat</keyword>
<evidence type="ECO:0000256" key="12">
    <source>
        <dbReference type="ARBA" id="ARBA00031250"/>
    </source>
</evidence>
<dbReference type="Pfam" id="PF15901">
    <property type="entry name" value="Sortilin_C"/>
    <property type="match status" value="2"/>
</dbReference>
<dbReference type="Pfam" id="PF15902">
    <property type="entry name" value="Sortilin-Vps10"/>
    <property type="match status" value="2"/>
</dbReference>
<evidence type="ECO:0000256" key="16">
    <source>
        <dbReference type="SAM" id="MobiDB-lite"/>
    </source>
</evidence>
<dbReference type="GO" id="GO:0006895">
    <property type="term" value="P:Golgi to endosome transport"/>
    <property type="evidence" value="ECO:0007669"/>
    <property type="project" value="TreeGrafter"/>
</dbReference>
<evidence type="ECO:0000256" key="10">
    <source>
        <dbReference type="ARBA" id="ARBA00023180"/>
    </source>
</evidence>
<keyword evidence="6 17" id="KW-1133">Transmembrane helix</keyword>
<evidence type="ECO:0000256" key="8">
    <source>
        <dbReference type="ARBA" id="ARBA00023136"/>
    </source>
</evidence>
<feature type="region of interest" description="Disordered" evidence="16">
    <location>
        <begin position="703"/>
        <end position="742"/>
    </location>
</feature>
<dbReference type="STRING" id="215250.A0A316YLV7"/>
<protein>
    <recommendedName>
        <fullName evidence="2">Vacuolar protein sorting/targeting protein 10</fullName>
    </recommendedName>
    <alternativeName>
        <fullName evidence="13">Carboxypeptidase Y receptor</fullName>
    </alternativeName>
    <alternativeName>
        <fullName evidence="12 14">Sortilin VPS10</fullName>
    </alternativeName>
</protein>
<evidence type="ECO:0000256" key="9">
    <source>
        <dbReference type="ARBA" id="ARBA00023170"/>
    </source>
</evidence>
<dbReference type="InterPro" id="IPR006581">
    <property type="entry name" value="VPS10"/>
</dbReference>
<dbReference type="FunFam" id="2.10.70.80:FF:000001">
    <property type="entry name" value="Sortilin-related VPS10 domain-containing receptor 1"/>
    <property type="match status" value="1"/>
</dbReference>
<dbReference type="SUPFAM" id="SSF110296">
    <property type="entry name" value="Oligoxyloglucan reducing end-specific cellobiohydrolase"/>
    <property type="match status" value="2"/>
</dbReference>
<dbReference type="GO" id="GO:0016787">
    <property type="term" value="F:hydrolase activity"/>
    <property type="evidence" value="ECO:0007669"/>
    <property type="project" value="UniProtKB-KW"/>
</dbReference>
<proteinExistence type="predicted"/>
<evidence type="ECO:0000256" key="18">
    <source>
        <dbReference type="SAM" id="SignalP"/>
    </source>
</evidence>
<dbReference type="PANTHER" id="PTHR12106:SF27">
    <property type="entry name" value="SORTILIN-RELATED RECEPTOR"/>
    <property type="match status" value="1"/>
</dbReference>
<dbReference type="InterPro" id="IPR015943">
    <property type="entry name" value="WD40/YVTN_repeat-like_dom_sf"/>
</dbReference>
<dbReference type="GO" id="GO:0006623">
    <property type="term" value="P:protein targeting to vacuole"/>
    <property type="evidence" value="ECO:0007669"/>
    <property type="project" value="TreeGrafter"/>
</dbReference>
<evidence type="ECO:0000256" key="5">
    <source>
        <dbReference type="ARBA" id="ARBA00022737"/>
    </source>
</evidence>
<keyword evidence="21" id="KW-1185">Reference proteome</keyword>
<organism evidence="20 21">
    <name type="scientific">Acaromyces ingoldii</name>
    <dbReference type="NCBI Taxonomy" id="215250"/>
    <lineage>
        <taxon>Eukaryota</taxon>
        <taxon>Fungi</taxon>
        <taxon>Dikarya</taxon>
        <taxon>Basidiomycota</taxon>
        <taxon>Ustilaginomycotina</taxon>
        <taxon>Exobasidiomycetes</taxon>
        <taxon>Exobasidiales</taxon>
        <taxon>Cryptobasidiaceae</taxon>
        <taxon>Acaromyces</taxon>
    </lineage>
</organism>
<sequence>MERRSRGRRNDALRGRVLALAAAVLLVLVSLAAVAPARAAASAPSVARNRFANLPASLVYIDDTSIVMYHDALNGEVHRSDDEGKTWKPVKGPAKGEAYLLVQHPYDKRMSFILSSGTKHWRSTDMGNTWHKFETPSAPAVRAGAPLEFNADQKHADYIIFTGKHCTMWTPWGGHVCHDEAFYTTDAFASTPKPLIVYLMHCTWAKSSKAVAVKPEHAERIYCIAWDDSPTGSHPAERKAAKKRAPTDSPTKLFYTDDFFKTGKRAVDLDLGRDATQFVGFGPSNQFLVTALKDTSSSAGGGGGAGTGIQMALYVSHDGDQWQRAQFPHGAGLAENAYTIVEGTAHSLVVDVQDALEAGDVGTLYTSDSTGVRFVKSLEGTSRSRDGIVDYEHLANIEGVSLVNVKVAKDASQPGSSARVTKSMITYDDGSSWNLLPPPKDQVHRCGATDAYRCSLHLWSVTHMHNTGRVFSSTAPGFVMGVGSVGDQLLPYEDCDTFLSTDAGRTWTKIQPEGAHKYEFGDQGNLLVVVGDEDATDHASYSWDHGKTWQTVKLGVTLRPKVLTTILDGTSQKFLLIGSQTRKQAGKELPQVAVFLDFAGMKRKCTEKDMEEWYFRDEGKGEPKCLMGHKQHFKRRKPNADCYVGDKFHDPEPRHDPCPCTDEDYECDFGFVRDEKGQCQSTGREELPPGACAGPADKTFQGSSGYRKIPGNECDRDKGVKKDEPVTRNCDGVAAPPGQPMHRRTHFDGEIVDHAYFPDSSNVLLALGDGSIWRSLNDGLGWSQMEVIYDQSYPDAHYLTMAMHTYDKERGYLITNGQRIQYTYNGGKAWHFFSAPTPANNMGLPILSFHPIKSDWLIWTGSYGDCSSTQSTDCRAVAFYSLDHGTNWLKIDEYVRTCAWARTAKFHVDPTAIVCESYADKKGNQRSFDAANNNLELVWGPNHYDRRGSQRRRLFNAVEGFAVFDEFFIVADYGATSDTLSLKVSMDGHTFAPAHFPPNTRLEKRAYTILDSVTNSVFLHGTTHSKAGSEWGSLFRSNWNGTYYTLSLDHVNRNEYGYVDFEKMLGLDGVAMANVVSNPDEASVSGVKTLQTRITHNDGGRWRPLTPPERDVRGQPYACNDVGCQLHLHGYTERDDPRSTYSSPSAVGFMLAVGNVGKTLAPYRDSDTFLTRDGGFTWEEVHKDAHKWEYGDQGSLLVLVNDEQATDTVLYSTDEGLSWREYRFGEQGEKVRVTNIVTVPEDTHRKFILLGTTTRSANQAVAIHLDFSSLSSNKCHLDTKNPDKGDFELWSPSEGANDRCLFGREVSYWRRKRTADCYVGRKLYEHREVVRNCTCTMQDFECNFNFFPDPADPDNKCLPYPGSRALGPTATMAEQCDGPAGDYYYEPTSMRRVPHSSCDGGLRPDRGARHVCPTSLRRHGFLWWTSLLLAPFLLAALVGAWWTRRSGSTSPHHRRPGAIRLPQGSGIGGTDDYFGGDSKLVQTLASVPWFIVGTAGLVWARSLDIAERLPLVGGWLRTRPAGSYGGYRGLHTDDDAEILRDYEDDEPDRL</sequence>
<dbReference type="OrthoDB" id="443634at2759"/>
<feature type="domain" description="VPS10" evidence="19">
    <location>
        <begin position="66"/>
        <end position="735"/>
    </location>
</feature>
<feature type="compositionally biased region" description="Basic and acidic residues" evidence="16">
    <location>
        <begin position="713"/>
        <end position="726"/>
    </location>
</feature>
<keyword evidence="9" id="KW-0675">Receptor</keyword>
<comment type="function">
    <text evidence="11">Functions as a sorting receptor in the Golgi compartment required for the intracellular sorting and delivery of soluble vacuolar proteins, like carboxypeptidase Y (CPY) and proteinase A. Executes multiple rounds of sorting by cycling between the late Golgi and a prevacuolar endosome-like compartment.</text>
</comment>
<gene>
    <name evidence="20" type="ORF">FA10DRAFT_255073</name>
</gene>
<dbReference type="Gene3D" id="2.130.10.10">
    <property type="entry name" value="YVTN repeat-like/Quinoprotein amine dehydrogenase"/>
    <property type="match status" value="3"/>
</dbReference>
<evidence type="ECO:0000256" key="13">
    <source>
        <dbReference type="ARBA" id="ARBA00031354"/>
    </source>
</evidence>
<dbReference type="EMBL" id="KZ819638">
    <property type="protein sequence ID" value="PWN88715.1"/>
    <property type="molecule type" value="Genomic_DNA"/>
</dbReference>
<dbReference type="CDD" id="cd15482">
    <property type="entry name" value="Sialidase_non-viral"/>
    <property type="match status" value="1"/>
</dbReference>
<keyword evidence="3 17" id="KW-0812">Transmembrane</keyword>
<evidence type="ECO:0000256" key="6">
    <source>
        <dbReference type="ARBA" id="ARBA00022989"/>
    </source>
</evidence>
<evidence type="ECO:0000313" key="20">
    <source>
        <dbReference type="EMBL" id="PWN88715.1"/>
    </source>
</evidence>
<keyword evidence="7" id="KW-0333">Golgi apparatus</keyword>
<dbReference type="SMART" id="SM00602">
    <property type="entry name" value="VPS10"/>
    <property type="match status" value="2"/>
</dbReference>
<dbReference type="GO" id="GO:0005829">
    <property type="term" value="C:cytosol"/>
    <property type="evidence" value="ECO:0007669"/>
    <property type="project" value="GOC"/>
</dbReference>
<dbReference type="FunFam" id="2.130.10.10:FF:000801">
    <property type="entry name" value="Sortilin"/>
    <property type="match status" value="1"/>
</dbReference>
<dbReference type="InterPro" id="IPR031777">
    <property type="entry name" value="Sortilin_C"/>
</dbReference>
<feature type="domain" description="VPS10" evidence="19">
    <location>
        <begin position="761"/>
        <end position="1417"/>
    </location>
</feature>
<comment type="subcellular location">
    <subcellularLocation>
        <location evidence="1">Golgi apparatus</location>
        <location evidence="1">trans-Golgi network membrane</location>
    </subcellularLocation>
    <subcellularLocation>
        <location evidence="15">Prevacuolar compartment membrane</location>
    </subcellularLocation>
</comment>
<dbReference type="FunFam" id="3.30.60.270:FF:000005">
    <property type="entry name" value="Sortilin"/>
    <property type="match status" value="1"/>
</dbReference>
<dbReference type="GO" id="GO:0006896">
    <property type="term" value="P:Golgi to vacuole transport"/>
    <property type="evidence" value="ECO:0007669"/>
    <property type="project" value="TreeGrafter"/>
</dbReference>
<dbReference type="RefSeq" id="XP_025375913.1">
    <property type="nucleotide sequence ID" value="XM_025519751.1"/>
</dbReference>